<protein>
    <submittedName>
        <fullName evidence="3">Uncharacterized protein</fullName>
    </submittedName>
</protein>
<accession>A0A226DQV2</accession>
<reference evidence="3 4" key="1">
    <citation type="submission" date="2015-12" db="EMBL/GenBank/DDBJ databases">
        <title>The genome of Folsomia candida.</title>
        <authorList>
            <person name="Faddeeva A."/>
            <person name="Derks M.F."/>
            <person name="Anvar Y."/>
            <person name="Smit S."/>
            <person name="Van Straalen N."/>
            <person name="Roelofs D."/>
        </authorList>
    </citation>
    <scope>NUCLEOTIDE SEQUENCE [LARGE SCALE GENOMIC DNA]</scope>
    <source>
        <strain evidence="3 4">VU population</strain>
        <tissue evidence="3">Whole body</tissue>
    </source>
</reference>
<evidence type="ECO:0000256" key="1">
    <source>
        <dbReference type="SAM" id="Phobius"/>
    </source>
</evidence>
<sequence length="556" mass="63896">MAIKAIVSVLSFLISPCCQLALALTNFNHNPKCLLMTTLAREVQVSNSNTTDLQYQYDIHLSFAHQNGLVVKHLDYKDSKTRPVWKICCIEIVIFYDGGSIGWFYDDDTIWGHGSPIFLVIVDSEQNINWGKVLYPASNYGQEKWKSFKDSTGQLPDKFPTGDSLMKSRRLLDYNQQMFRLPVYSGWLKRLTTVDCENHRYFLSIGSLCSVPYGPIQVLMKSLNFTFSLVGNQTNQRSEYWIQVEEVKFKPGQKFYHETNMDFYIVYCQKKPILLSLKISKFFTIMDPWTWMACIVLSLFLGLAKLGGFSDIAVTVLRVPVLGSGRTITSFGLLCIVVMVAISSSYDAIITTDITRPPEKYVVTNIREFFAEFGFKLYSFKDRNWTLCRLSILMNISDFENCNVYIWSGELPEKVYNHRHPHSDKVILADQVGFLTNNFGVQKTFVLKTKYFKVTCNAVKEIFYRGTLAWRFSYFGSEGLYHNLQWIGSGGIFRLYTGLWKFLSEYGVRHHPAEIPKSNLGLENLLVGFQLYLIFDGLAVLSFFSRNRFPQASTLP</sequence>
<dbReference type="Proteomes" id="UP000198287">
    <property type="component" value="Unassembled WGS sequence"/>
</dbReference>
<gene>
    <name evidence="3" type="ORF">Fcan01_17916</name>
</gene>
<name>A0A226DQV2_FOLCA</name>
<feature type="transmembrane region" description="Helical" evidence="1">
    <location>
        <begin position="289"/>
        <end position="307"/>
    </location>
</feature>
<keyword evidence="1" id="KW-0472">Membrane</keyword>
<evidence type="ECO:0000313" key="3">
    <source>
        <dbReference type="EMBL" id="OXA47224.1"/>
    </source>
</evidence>
<proteinExistence type="predicted"/>
<comment type="caution">
    <text evidence="3">The sequence shown here is derived from an EMBL/GenBank/DDBJ whole genome shotgun (WGS) entry which is preliminary data.</text>
</comment>
<keyword evidence="1" id="KW-1133">Transmembrane helix</keyword>
<feature type="signal peptide" evidence="2">
    <location>
        <begin position="1"/>
        <end position="23"/>
    </location>
</feature>
<evidence type="ECO:0000256" key="2">
    <source>
        <dbReference type="SAM" id="SignalP"/>
    </source>
</evidence>
<keyword evidence="4" id="KW-1185">Reference proteome</keyword>
<evidence type="ECO:0000313" key="4">
    <source>
        <dbReference type="Proteomes" id="UP000198287"/>
    </source>
</evidence>
<dbReference type="EMBL" id="LNIX01000013">
    <property type="protein sequence ID" value="OXA47224.1"/>
    <property type="molecule type" value="Genomic_DNA"/>
</dbReference>
<keyword evidence="1" id="KW-0812">Transmembrane</keyword>
<feature type="transmembrane region" description="Helical" evidence="1">
    <location>
        <begin position="328"/>
        <end position="346"/>
    </location>
</feature>
<dbReference type="AlphaFoldDB" id="A0A226DQV2"/>
<organism evidence="3 4">
    <name type="scientific">Folsomia candida</name>
    <name type="common">Springtail</name>
    <dbReference type="NCBI Taxonomy" id="158441"/>
    <lineage>
        <taxon>Eukaryota</taxon>
        <taxon>Metazoa</taxon>
        <taxon>Ecdysozoa</taxon>
        <taxon>Arthropoda</taxon>
        <taxon>Hexapoda</taxon>
        <taxon>Collembola</taxon>
        <taxon>Entomobryomorpha</taxon>
        <taxon>Isotomoidea</taxon>
        <taxon>Isotomidae</taxon>
        <taxon>Proisotominae</taxon>
        <taxon>Folsomia</taxon>
    </lineage>
</organism>
<feature type="chain" id="PRO_5012217698" evidence="2">
    <location>
        <begin position="24"/>
        <end position="556"/>
    </location>
</feature>
<keyword evidence="2" id="KW-0732">Signal</keyword>